<dbReference type="Proteomes" id="UP000271010">
    <property type="component" value="Unassembled WGS sequence"/>
</dbReference>
<dbReference type="InterPro" id="IPR025665">
    <property type="entry name" value="Beta-barrel_OMP_2"/>
</dbReference>
<keyword evidence="1" id="KW-0732">Signal</keyword>
<dbReference type="OrthoDB" id="977141at2"/>
<sequence>MKKLITLLLLIITFAGTVKAQETFTAETSIGVRAGANFSTFSFEPTIEQKMMVGYTGGIALKHFAHPKLGFQMELNLVQRGWTEELSADTSSYTRTLNYLELPFMTQAAFGSDKTKFLINLGPNVSYLLSEKKTAQPDLEDKDLGYYREKIEYPVMVGLSVGLGMLKNTPLGNFQVEARFTQNLTNAFKSEQTNAASRNQSLAVTASYFLPLKRKEKTTAE</sequence>
<feature type="signal peptide" evidence="1">
    <location>
        <begin position="1"/>
        <end position="20"/>
    </location>
</feature>
<evidence type="ECO:0000259" key="2">
    <source>
        <dbReference type="Pfam" id="PF13568"/>
    </source>
</evidence>
<feature type="domain" description="Outer membrane protein beta-barrel" evidence="2">
    <location>
        <begin position="20"/>
        <end position="188"/>
    </location>
</feature>
<feature type="chain" id="PRO_5018252294" evidence="1">
    <location>
        <begin position="21"/>
        <end position="221"/>
    </location>
</feature>
<organism evidence="3 4">
    <name type="scientific">Rufibacter immobilis</name>
    <dbReference type="NCBI Taxonomy" id="1348778"/>
    <lineage>
        <taxon>Bacteria</taxon>
        <taxon>Pseudomonadati</taxon>
        <taxon>Bacteroidota</taxon>
        <taxon>Cytophagia</taxon>
        <taxon>Cytophagales</taxon>
        <taxon>Hymenobacteraceae</taxon>
        <taxon>Rufibacter</taxon>
    </lineage>
</organism>
<dbReference type="AlphaFoldDB" id="A0A3M9N5Z8"/>
<dbReference type="Pfam" id="PF13568">
    <property type="entry name" value="OMP_b-brl_2"/>
    <property type="match status" value="1"/>
</dbReference>
<dbReference type="RefSeq" id="WP_123131922.1">
    <property type="nucleotide sequence ID" value="NZ_RJJE01000002.1"/>
</dbReference>
<evidence type="ECO:0000256" key="1">
    <source>
        <dbReference type="SAM" id="SignalP"/>
    </source>
</evidence>
<keyword evidence="4" id="KW-1185">Reference proteome</keyword>
<accession>A0A3M9N5Z8</accession>
<name>A0A3M9N5Z8_9BACT</name>
<dbReference type="EMBL" id="RJJE01000002">
    <property type="protein sequence ID" value="RNI32623.1"/>
    <property type="molecule type" value="Genomic_DNA"/>
</dbReference>
<protein>
    <submittedName>
        <fullName evidence="3">PorT family protein</fullName>
    </submittedName>
</protein>
<evidence type="ECO:0000313" key="4">
    <source>
        <dbReference type="Proteomes" id="UP000271010"/>
    </source>
</evidence>
<proteinExistence type="predicted"/>
<evidence type="ECO:0000313" key="3">
    <source>
        <dbReference type="EMBL" id="RNI32623.1"/>
    </source>
</evidence>
<comment type="caution">
    <text evidence="3">The sequence shown here is derived from an EMBL/GenBank/DDBJ whole genome shotgun (WGS) entry which is preliminary data.</text>
</comment>
<gene>
    <name evidence="3" type="ORF">EFA69_04710</name>
</gene>
<reference evidence="3 4" key="1">
    <citation type="submission" date="2018-11" db="EMBL/GenBank/DDBJ databases">
        <title>Rufibacter latericius sp. nov., isolated from water in Baiyang Lake.</title>
        <authorList>
            <person name="Yang Y."/>
        </authorList>
    </citation>
    <scope>NUCLEOTIDE SEQUENCE [LARGE SCALE GENOMIC DNA]</scope>
    <source>
        <strain evidence="3 4">MCC P1</strain>
    </source>
</reference>